<protein>
    <recommendedName>
        <fullName evidence="3">DNA-binding domain-containing protein</fullName>
    </recommendedName>
</protein>
<accession>A0ABV0JTI4</accession>
<evidence type="ECO:0000313" key="2">
    <source>
        <dbReference type="Proteomes" id="UP001442494"/>
    </source>
</evidence>
<dbReference type="EMBL" id="JAMPKK010000050">
    <property type="protein sequence ID" value="MEP0866774.1"/>
    <property type="molecule type" value="Genomic_DNA"/>
</dbReference>
<dbReference type="Proteomes" id="UP001442494">
    <property type="component" value="Unassembled WGS sequence"/>
</dbReference>
<comment type="caution">
    <text evidence="1">The sequence shown here is derived from an EMBL/GenBank/DDBJ whole genome shotgun (WGS) entry which is preliminary data.</text>
</comment>
<reference evidence="1 2" key="1">
    <citation type="submission" date="2022-04" db="EMBL/GenBank/DDBJ databases">
        <title>Positive selection, recombination, and allopatry shape intraspecific diversity of widespread and dominant cyanobacteria.</title>
        <authorList>
            <person name="Wei J."/>
            <person name="Shu W."/>
            <person name="Hu C."/>
        </authorList>
    </citation>
    <scope>NUCLEOTIDE SEQUENCE [LARGE SCALE GENOMIC DNA]</scope>
    <source>
        <strain evidence="1 2">GB2-A5</strain>
    </source>
</reference>
<keyword evidence="2" id="KW-1185">Reference proteome</keyword>
<gene>
    <name evidence="1" type="ORF">NDI37_20170</name>
</gene>
<name>A0ABV0JTI4_9CYAN</name>
<evidence type="ECO:0000313" key="1">
    <source>
        <dbReference type="EMBL" id="MEP0866774.1"/>
    </source>
</evidence>
<proteinExistence type="predicted"/>
<organism evidence="1 2">
    <name type="scientific">Funiculus sociatus GB2-A5</name>
    <dbReference type="NCBI Taxonomy" id="2933946"/>
    <lineage>
        <taxon>Bacteria</taxon>
        <taxon>Bacillati</taxon>
        <taxon>Cyanobacteriota</taxon>
        <taxon>Cyanophyceae</taxon>
        <taxon>Coleofasciculales</taxon>
        <taxon>Coleofasciculaceae</taxon>
        <taxon>Funiculus</taxon>
    </lineage>
</organism>
<sequence>MGLAQTQQTLAQLYTNSVLRSRFFANPQAVGEELGLNSDEAQQLAKLSPQQVNLFASSLKRKRLGEVRELLPLTYSVLGKGFAELFWRYAETYIPTGIKKHLEDAIAFSTFIEVTQLESIDPPWVVDLLRYEKAWLQAAEPSSRLTVCWFRYAIDKLARTVQQDETPLVLMQPAIAIWFRLSPRSHLRHFVLKLYAMR</sequence>
<evidence type="ECO:0008006" key="3">
    <source>
        <dbReference type="Google" id="ProtNLM"/>
    </source>
</evidence>
<dbReference type="RefSeq" id="WP_190425391.1">
    <property type="nucleotide sequence ID" value="NZ_JAMPKK010000050.1"/>
</dbReference>